<evidence type="ECO:0000256" key="3">
    <source>
        <dbReference type="ARBA" id="ARBA00022679"/>
    </source>
</evidence>
<evidence type="ECO:0000256" key="4">
    <source>
        <dbReference type="ARBA" id="ARBA00022723"/>
    </source>
</evidence>
<dbReference type="CDD" id="cd16833">
    <property type="entry name" value="YfiH"/>
    <property type="match status" value="1"/>
</dbReference>
<dbReference type="PANTHER" id="PTHR30616">
    <property type="entry name" value="UNCHARACTERIZED PROTEIN YFIH"/>
    <property type="match status" value="1"/>
</dbReference>
<dbReference type="Proteomes" id="UP000807785">
    <property type="component" value="Unassembled WGS sequence"/>
</dbReference>
<dbReference type="EMBL" id="JADJEV010000005">
    <property type="protein sequence ID" value="MBK6974819.1"/>
    <property type="molecule type" value="Genomic_DNA"/>
</dbReference>
<evidence type="ECO:0000256" key="7">
    <source>
        <dbReference type="ARBA" id="ARBA00047989"/>
    </source>
</evidence>
<dbReference type="InterPro" id="IPR038371">
    <property type="entry name" value="Cu_polyphenol_OxRdtase_sf"/>
</dbReference>
<evidence type="ECO:0000313" key="11">
    <source>
        <dbReference type="EMBL" id="MBK6974819.1"/>
    </source>
</evidence>
<accession>A0A9D7E623</accession>
<comment type="caution">
    <text evidence="11">The sequence shown here is derived from an EMBL/GenBank/DDBJ whole genome shotgun (WGS) entry which is preliminary data.</text>
</comment>
<evidence type="ECO:0000256" key="6">
    <source>
        <dbReference type="ARBA" id="ARBA00022833"/>
    </source>
</evidence>
<name>A0A9D7E623_9PROT</name>
<keyword evidence="4" id="KW-0479">Metal-binding</keyword>
<comment type="catalytic activity">
    <reaction evidence="7">
        <text>adenosine + H2O + H(+) = inosine + NH4(+)</text>
        <dbReference type="Rhea" id="RHEA:24408"/>
        <dbReference type="ChEBI" id="CHEBI:15377"/>
        <dbReference type="ChEBI" id="CHEBI:15378"/>
        <dbReference type="ChEBI" id="CHEBI:16335"/>
        <dbReference type="ChEBI" id="CHEBI:17596"/>
        <dbReference type="ChEBI" id="CHEBI:28938"/>
        <dbReference type="EC" id="3.5.4.4"/>
    </reaction>
    <physiologicalReaction direction="left-to-right" evidence="7">
        <dbReference type="Rhea" id="RHEA:24409"/>
    </physiologicalReaction>
</comment>
<evidence type="ECO:0000256" key="1">
    <source>
        <dbReference type="ARBA" id="ARBA00000553"/>
    </source>
</evidence>
<dbReference type="NCBIfam" id="TIGR00726">
    <property type="entry name" value="peptidoglycan editing factor PgeF"/>
    <property type="match status" value="1"/>
</dbReference>
<evidence type="ECO:0000256" key="8">
    <source>
        <dbReference type="ARBA" id="ARBA00048968"/>
    </source>
</evidence>
<dbReference type="InterPro" id="IPR011324">
    <property type="entry name" value="Cytotoxic_necrot_fac-like_cat"/>
</dbReference>
<dbReference type="Pfam" id="PF02578">
    <property type="entry name" value="Cu-oxidase_4"/>
    <property type="match status" value="1"/>
</dbReference>
<protein>
    <recommendedName>
        <fullName evidence="10">Purine nucleoside phosphorylase</fullName>
    </recommendedName>
</protein>
<dbReference type="SUPFAM" id="SSF64438">
    <property type="entry name" value="CNF1/YfiH-like putative cysteine hydrolases"/>
    <property type="match status" value="1"/>
</dbReference>
<comment type="catalytic activity">
    <reaction evidence="9">
        <text>S-methyl-5'-thioadenosine + phosphate = 5-(methylsulfanyl)-alpha-D-ribose 1-phosphate + adenine</text>
        <dbReference type="Rhea" id="RHEA:11852"/>
        <dbReference type="ChEBI" id="CHEBI:16708"/>
        <dbReference type="ChEBI" id="CHEBI:17509"/>
        <dbReference type="ChEBI" id="CHEBI:43474"/>
        <dbReference type="ChEBI" id="CHEBI:58533"/>
        <dbReference type="EC" id="2.4.2.28"/>
    </reaction>
    <physiologicalReaction direction="left-to-right" evidence="9">
        <dbReference type="Rhea" id="RHEA:11853"/>
    </physiologicalReaction>
</comment>
<proteinExistence type="inferred from homology"/>
<dbReference type="AlphaFoldDB" id="A0A9D7E623"/>
<reference evidence="11" key="1">
    <citation type="submission" date="2020-10" db="EMBL/GenBank/DDBJ databases">
        <title>Connecting structure to function with the recovery of over 1000 high-quality activated sludge metagenome-assembled genomes encoding full-length rRNA genes using long-read sequencing.</title>
        <authorList>
            <person name="Singleton C.M."/>
            <person name="Petriglieri F."/>
            <person name="Kristensen J.M."/>
            <person name="Kirkegaard R.H."/>
            <person name="Michaelsen T.Y."/>
            <person name="Andersen M.H."/>
            <person name="Karst S.M."/>
            <person name="Dueholm M.S."/>
            <person name="Nielsen P.H."/>
            <person name="Albertsen M."/>
        </authorList>
    </citation>
    <scope>NUCLEOTIDE SEQUENCE</scope>
    <source>
        <strain evidence="11">Bjer_18-Q3-R1-45_BAT3C.347</strain>
    </source>
</reference>
<organism evidence="11 12">
    <name type="scientific">Candidatus Methylophosphatis roskildensis</name>
    <dbReference type="NCBI Taxonomy" id="2899263"/>
    <lineage>
        <taxon>Bacteria</taxon>
        <taxon>Pseudomonadati</taxon>
        <taxon>Pseudomonadota</taxon>
        <taxon>Betaproteobacteria</taxon>
        <taxon>Nitrosomonadales</taxon>
        <taxon>Sterolibacteriaceae</taxon>
        <taxon>Candidatus Methylophosphatis</taxon>
    </lineage>
</organism>
<dbReference type="Gene3D" id="3.60.140.10">
    <property type="entry name" value="CNF1/YfiH-like putative cysteine hydrolases"/>
    <property type="match status" value="1"/>
</dbReference>
<sequence length="241" mass="25246">MTDWIHPDWPAPPNVRALVTTRRGGASSGPYSSMNLATHVGDDPAAVARNRALLRHELPAEPRWLEQVHGSDVVEGEAVRGAPQADAGVARTPGVVLAVMTADCLPILLTDSAGSVIGIAHAGWRGLVGGVIEATIAAMQVAPRDMLAWLGPAIGPAGFEVGGEVRDAAIAAQAAAAQAFVACGAGKWRADIYRLARLRLAHAGVGSVSGGEFCTVRDAERFYSYRRDRVTGRMAALIWLA</sequence>
<dbReference type="PANTHER" id="PTHR30616:SF2">
    <property type="entry name" value="PURINE NUCLEOSIDE PHOSPHORYLASE LACC1"/>
    <property type="match status" value="1"/>
</dbReference>
<evidence type="ECO:0000256" key="2">
    <source>
        <dbReference type="ARBA" id="ARBA00007353"/>
    </source>
</evidence>
<dbReference type="GO" id="GO:0016787">
    <property type="term" value="F:hydrolase activity"/>
    <property type="evidence" value="ECO:0007669"/>
    <property type="project" value="UniProtKB-KW"/>
</dbReference>
<evidence type="ECO:0000256" key="5">
    <source>
        <dbReference type="ARBA" id="ARBA00022801"/>
    </source>
</evidence>
<keyword evidence="5" id="KW-0378">Hydrolase</keyword>
<evidence type="ECO:0000256" key="9">
    <source>
        <dbReference type="ARBA" id="ARBA00049893"/>
    </source>
</evidence>
<keyword evidence="6" id="KW-0862">Zinc</keyword>
<dbReference type="InterPro" id="IPR003730">
    <property type="entry name" value="Cu_polyphenol_OxRdtase"/>
</dbReference>
<dbReference type="GO" id="GO:0017061">
    <property type="term" value="F:S-methyl-5-thioadenosine phosphorylase activity"/>
    <property type="evidence" value="ECO:0007669"/>
    <property type="project" value="UniProtKB-EC"/>
</dbReference>
<comment type="similarity">
    <text evidence="2 10">Belongs to the purine nucleoside phosphorylase YfiH/LACC1 family.</text>
</comment>
<comment type="catalytic activity">
    <reaction evidence="8">
        <text>adenosine + phosphate = alpha-D-ribose 1-phosphate + adenine</text>
        <dbReference type="Rhea" id="RHEA:27642"/>
        <dbReference type="ChEBI" id="CHEBI:16335"/>
        <dbReference type="ChEBI" id="CHEBI:16708"/>
        <dbReference type="ChEBI" id="CHEBI:43474"/>
        <dbReference type="ChEBI" id="CHEBI:57720"/>
        <dbReference type="EC" id="2.4.2.1"/>
    </reaction>
    <physiologicalReaction direction="left-to-right" evidence="8">
        <dbReference type="Rhea" id="RHEA:27643"/>
    </physiologicalReaction>
</comment>
<gene>
    <name evidence="11" type="primary">pgeF</name>
    <name evidence="11" type="ORF">IPH26_18450</name>
</gene>
<evidence type="ECO:0000313" key="12">
    <source>
        <dbReference type="Proteomes" id="UP000807785"/>
    </source>
</evidence>
<keyword evidence="3" id="KW-0808">Transferase</keyword>
<dbReference type="GO" id="GO:0005507">
    <property type="term" value="F:copper ion binding"/>
    <property type="evidence" value="ECO:0007669"/>
    <property type="project" value="TreeGrafter"/>
</dbReference>
<evidence type="ECO:0000256" key="10">
    <source>
        <dbReference type="RuleBase" id="RU361274"/>
    </source>
</evidence>
<comment type="catalytic activity">
    <reaction evidence="1">
        <text>inosine + phosphate = alpha-D-ribose 1-phosphate + hypoxanthine</text>
        <dbReference type="Rhea" id="RHEA:27646"/>
        <dbReference type="ChEBI" id="CHEBI:17368"/>
        <dbReference type="ChEBI" id="CHEBI:17596"/>
        <dbReference type="ChEBI" id="CHEBI:43474"/>
        <dbReference type="ChEBI" id="CHEBI:57720"/>
        <dbReference type="EC" id="2.4.2.1"/>
    </reaction>
    <physiologicalReaction direction="left-to-right" evidence="1">
        <dbReference type="Rhea" id="RHEA:27647"/>
    </physiologicalReaction>
</comment>